<dbReference type="AlphaFoldDB" id="A0A2K2BXG0"/>
<organism evidence="1 2">
    <name type="scientific">Populus trichocarpa</name>
    <name type="common">Western balsam poplar</name>
    <name type="synonym">Populus balsamifera subsp. trichocarpa</name>
    <dbReference type="NCBI Taxonomy" id="3694"/>
    <lineage>
        <taxon>Eukaryota</taxon>
        <taxon>Viridiplantae</taxon>
        <taxon>Streptophyta</taxon>
        <taxon>Embryophyta</taxon>
        <taxon>Tracheophyta</taxon>
        <taxon>Spermatophyta</taxon>
        <taxon>Magnoliopsida</taxon>
        <taxon>eudicotyledons</taxon>
        <taxon>Gunneridae</taxon>
        <taxon>Pentapetalae</taxon>
        <taxon>rosids</taxon>
        <taxon>fabids</taxon>
        <taxon>Malpighiales</taxon>
        <taxon>Salicaceae</taxon>
        <taxon>Saliceae</taxon>
        <taxon>Populus</taxon>
    </lineage>
</organism>
<name>A0A2K2BXG0_POPTR</name>
<reference evidence="1 2" key="1">
    <citation type="journal article" date="2006" name="Science">
        <title>The genome of black cottonwood, Populus trichocarpa (Torr. &amp; Gray).</title>
        <authorList>
            <person name="Tuskan G.A."/>
            <person name="Difazio S."/>
            <person name="Jansson S."/>
            <person name="Bohlmann J."/>
            <person name="Grigoriev I."/>
            <person name="Hellsten U."/>
            <person name="Putnam N."/>
            <person name="Ralph S."/>
            <person name="Rombauts S."/>
            <person name="Salamov A."/>
            <person name="Schein J."/>
            <person name="Sterck L."/>
            <person name="Aerts A."/>
            <person name="Bhalerao R.R."/>
            <person name="Bhalerao R.P."/>
            <person name="Blaudez D."/>
            <person name="Boerjan W."/>
            <person name="Brun A."/>
            <person name="Brunner A."/>
            <person name="Busov V."/>
            <person name="Campbell M."/>
            <person name="Carlson J."/>
            <person name="Chalot M."/>
            <person name="Chapman J."/>
            <person name="Chen G.L."/>
            <person name="Cooper D."/>
            <person name="Coutinho P.M."/>
            <person name="Couturier J."/>
            <person name="Covert S."/>
            <person name="Cronk Q."/>
            <person name="Cunningham R."/>
            <person name="Davis J."/>
            <person name="Degroeve S."/>
            <person name="Dejardin A."/>
            <person name="Depamphilis C."/>
            <person name="Detter J."/>
            <person name="Dirks B."/>
            <person name="Dubchak I."/>
            <person name="Duplessis S."/>
            <person name="Ehlting J."/>
            <person name="Ellis B."/>
            <person name="Gendler K."/>
            <person name="Goodstein D."/>
            <person name="Gribskov M."/>
            <person name="Grimwood J."/>
            <person name="Groover A."/>
            <person name="Gunter L."/>
            <person name="Hamberger B."/>
            <person name="Heinze B."/>
            <person name="Helariutta Y."/>
            <person name="Henrissat B."/>
            <person name="Holligan D."/>
            <person name="Holt R."/>
            <person name="Huang W."/>
            <person name="Islam-Faridi N."/>
            <person name="Jones S."/>
            <person name="Jones-Rhoades M."/>
            <person name="Jorgensen R."/>
            <person name="Joshi C."/>
            <person name="Kangasjarvi J."/>
            <person name="Karlsson J."/>
            <person name="Kelleher C."/>
            <person name="Kirkpatrick R."/>
            <person name="Kirst M."/>
            <person name="Kohler A."/>
            <person name="Kalluri U."/>
            <person name="Larimer F."/>
            <person name="Leebens-Mack J."/>
            <person name="Leple J.C."/>
            <person name="Locascio P."/>
            <person name="Lou Y."/>
            <person name="Lucas S."/>
            <person name="Martin F."/>
            <person name="Montanini B."/>
            <person name="Napoli C."/>
            <person name="Nelson D.R."/>
            <person name="Nelson C."/>
            <person name="Nieminen K."/>
            <person name="Nilsson O."/>
            <person name="Pereda V."/>
            <person name="Peter G."/>
            <person name="Philippe R."/>
            <person name="Pilate G."/>
            <person name="Poliakov A."/>
            <person name="Razumovskaya J."/>
            <person name="Richardson P."/>
            <person name="Rinaldi C."/>
            <person name="Ritland K."/>
            <person name="Rouze P."/>
            <person name="Ryaboy D."/>
            <person name="Schmutz J."/>
            <person name="Schrader J."/>
            <person name="Segerman B."/>
            <person name="Shin H."/>
            <person name="Siddiqui A."/>
            <person name="Sterky F."/>
            <person name="Terry A."/>
            <person name="Tsai C.J."/>
            <person name="Uberbacher E."/>
            <person name="Unneberg P."/>
            <person name="Vahala J."/>
            <person name="Wall K."/>
            <person name="Wessler S."/>
            <person name="Yang G."/>
            <person name="Yin T."/>
            <person name="Douglas C."/>
            <person name="Marra M."/>
            <person name="Sandberg G."/>
            <person name="Van de Peer Y."/>
            <person name="Rokhsar D."/>
        </authorList>
    </citation>
    <scope>NUCLEOTIDE SEQUENCE [LARGE SCALE GENOMIC DNA]</scope>
    <source>
        <strain evidence="2">cv. Nisqually</strain>
    </source>
</reference>
<dbReference type="InParanoid" id="A0A2K2BXG0"/>
<evidence type="ECO:0000313" key="2">
    <source>
        <dbReference type="Proteomes" id="UP000006729"/>
    </source>
</evidence>
<dbReference type="Proteomes" id="UP000006729">
    <property type="component" value="Chromosome 1"/>
</dbReference>
<sequence length="81" mass="9170">MGYLYGLIFYELLKLVVEVGWNWTRKARTRRKSAEKKGVGACTVCLDQQFGFQGFVSHIVGAGRHANMSPCCSSFFSFLLR</sequence>
<evidence type="ECO:0000313" key="1">
    <source>
        <dbReference type="EMBL" id="PNT54458.1"/>
    </source>
</evidence>
<gene>
    <name evidence="1" type="ORF">POPTR_001G143300</name>
</gene>
<protein>
    <submittedName>
        <fullName evidence="1">Uncharacterized protein</fullName>
    </submittedName>
</protein>
<proteinExistence type="predicted"/>
<keyword evidence="2" id="KW-1185">Reference proteome</keyword>
<dbReference type="EMBL" id="CM009290">
    <property type="protein sequence ID" value="PNT54458.1"/>
    <property type="molecule type" value="Genomic_DNA"/>
</dbReference>
<accession>A0A2K2BXG0</accession>